<organism evidence="1 2">
    <name type="scientific">Vespula maculifrons</name>
    <name type="common">Eastern yellow jacket</name>
    <name type="synonym">Wasp</name>
    <dbReference type="NCBI Taxonomy" id="7453"/>
    <lineage>
        <taxon>Eukaryota</taxon>
        <taxon>Metazoa</taxon>
        <taxon>Ecdysozoa</taxon>
        <taxon>Arthropoda</taxon>
        <taxon>Hexapoda</taxon>
        <taxon>Insecta</taxon>
        <taxon>Pterygota</taxon>
        <taxon>Neoptera</taxon>
        <taxon>Endopterygota</taxon>
        <taxon>Hymenoptera</taxon>
        <taxon>Apocrita</taxon>
        <taxon>Aculeata</taxon>
        <taxon>Vespoidea</taxon>
        <taxon>Vespidae</taxon>
        <taxon>Vespinae</taxon>
        <taxon>Vespula</taxon>
    </lineage>
</organism>
<name>A0ABD2D2P2_VESMC</name>
<evidence type="ECO:0000313" key="1">
    <source>
        <dbReference type="EMBL" id="KAL2751655.1"/>
    </source>
</evidence>
<dbReference type="AlphaFoldDB" id="A0ABD2D2P2"/>
<comment type="caution">
    <text evidence="1">The sequence shown here is derived from an EMBL/GenBank/DDBJ whole genome shotgun (WGS) entry which is preliminary data.</text>
</comment>
<gene>
    <name evidence="1" type="ORF">V1477_000131</name>
</gene>
<dbReference type="EMBL" id="JAYRBN010000002">
    <property type="protein sequence ID" value="KAL2751655.1"/>
    <property type="molecule type" value="Genomic_DNA"/>
</dbReference>
<keyword evidence="2" id="KW-1185">Reference proteome</keyword>
<proteinExistence type="predicted"/>
<protein>
    <submittedName>
        <fullName evidence="1">Uncharacterized protein</fullName>
    </submittedName>
</protein>
<sequence>MIQRFGSTNAKIKYDNTKYTPDYYYYNIESNRTSDERNNYIEDIQKMSSIRVLWTNSALPKTSVQLNRSFFIIEVNFTRPVAPIANSKNSMNQNTNSFPYYLGGWTHNY</sequence>
<dbReference type="Proteomes" id="UP001607303">
    <property type="component" value="Unassembled WGS sequence"/>
</dbReference>
<accession>A0ABD2D2P2</accession>
<reference evidence="1 2" key="1">
    <citation type="journal article" date="2024" name="Ann. Entomol. Soc. Am.">
        <title>Genomic analyses of the southern and eastern yellowjacket wasps (Hymenoptera: Vespidae) reveal evolutionary signatures of social life.</title>
        <authorList>
            <person name="Catto M.A."/>
            <person name="Caine P.B."/>
            <person name="Orr S.E."/>
            <person name="Hunt B.G."/>
            <person name="Goodisman M.A.D."/>
        </authorList>
    </citation>
    <scope>NUCLEOTIDE SEQUENCE [LARGE SCALE GENOMIC DNA]</scope>
    <source>
        <strain evidence="1">232</strain>
        <tissue evidence="1">Head and thorax</tissue>
    </source>
</reference>
<evidence type="ECO:0000313" key="2">
    <source>
        <dbReference type="Proteomes" id="UP001607303"/>
    </source>
</evidence>